<geneLocation type="plasmid" evidence="2 3">
    <name>pGABEKP28_1</name>
</geneLocation>
<keyword evidence="3" id="KW-1185">Reference proteome</keyword>
<dbReference type="CDD" id="cd24146">
    <property type="entry name" value="nat-AmDH_N_like"/>
    <property type="match status" value="1"/>
</dbReference>
<dbReference type="EMBL" id="CP104759">
    <property type="protein sequence ID" value="WBG92889.1"/>
    <property type="molecule type" value="Genomic_DNA"/>
</dbReference>
<dbReference type="InterPro" id="IPR036291">
    <property type="entry name" value="NAD(P)-bd_dom_sf"/>
</dbReference>
<proteinExistence type="predicted"/>
<dbReference type="KEGG" id="kpie:N5580_19850"/>
<keyword evidence="2" id="KW-0614">Plasmid</keyword>
<organism evidence="2 3">
    <name type="scientific">Pantoea piersonii</name>
    <dbReference type="NCBI Taxonomy" id="2364647"/>
    <lineage>
        <taxon>Bacteria</taxon>
        <taxon>Pseudomonadati</taxon>
        <taxon>Pseudomonadota</taxon>
        <taxon>Gammaproteobacteria</taxon>
        <taxon>Enterobacterales</taxon>
        <taxon>Erwiniaceae</taxon>
        <taxon>Pantoea</taxon>
    </lineage>
</organism>
<dbReference type="Gene3D" id="3.40.50.720">
    <property type="entry name" value="NAD(P)-binding Rossmann-like Domain"/>
    <property type="match status" value="1"/>
</dbReference>
<dbReference type="SUPFAM" id="SSF51735">
    <property type="entry name" value="NAD(P)-binding Rossmann-fold domains"/>
    <property type="match status" value="1"/>
</dbReference>
<dbReference type="Pfam" id="PF19328">
    <property type="entry name" value="DAP_DH_C"/>
    <property type="match status" value="1"/>
</dbReference>
<dbReference type="Proteomes" id="UP001211544">
    <property type="component" value="Plasmid pGABEKP28_1"/>
</dbReference>
<evidence type="ECO:0000313" key="3">
    <source>
        <dbReference type="Proteomes" id="UP001211544"/>
    </source>
</evidence>
<accession>A0AAJ5QNM6</accession>
<protein>
    <recommendedName>
        <fullName evidence="1">2,4-diaminopentanoate dehydrogenase C-terminal domain-containing protein</fullName>
    </recommendedName>
</protein>
<reference evidence="2 3" key="1">
    <citation type="journal article" date="2022" name="J Glob Antimicrob Resist">
        <title>First complete genome of a multidrug resistant strain of the novel human pathogen Kalamiella piersonii (GABEKP28) identified in human saliva.</title>
        <authorList>
            <person name="McDonagh F."/>
            <person name="Singh N.K."/>
            <person name="Venkateswaran K."/>
            <person name="Lonappan A.M."/>
            <person name="Hallahan B."/>
            <person name="Tuohy A."/>
            <person name="Burke L."/>
            <person name="Kovarova A."/>
            <person name="Miliotis G."/>
        </authorList>
    </citation>
    <scope>NUCLEOTIDE SEQUENCE [LARGE SCALE GENOMIC DNA]</scope>
    <source>
        <strain evidence="2 3">GABEKP28</strain>
    </source>
</reference>
<evidence type="ECO:0000313" key="2">
    <source>
        <dbReference type="EMBL" id="WBG92889.1"/>
    </source>
</evidence>
<gene>
    <name evidence="2" type="ORF">N5580_19850</name>
</gene>
<dbReference type="AlphaFoldDB" id="A0AAJ5QNM6"/>
<feature type="domain" description="2,4-diaminopentanoate dehydrogenase C-terminal" evidence="1">
    <location>
        <begin position="161"/>
        <end position="340"/>
    </location>
</feature>
<name>A0AAJ5QNM6_9GAMM</name>
<dbReference type="InterPro" id="IPR045760">
    <property type="entry name" value="DAP_DH_C"/>
</dbReference>
<evidence type="ECO:0000259" key="1">
    <source>
        <dbReference type="Pfam" id="PF19328"/>
    </source>
</evidence>
<sequence length="348" mass="37679">MSVVHDTTAKDRTPLRPRVIIYGVGYYGMEAVRILVKKGWQVVAAVNRAGPKIGVDLGRLAGLNEDLGVVVQDCETADYAAMDADIALVVQTERLSLNFAAYQRLLGAGINVICHGSESYFPQGADPDLAEKIDALAKSNGVTFTGTGIWDFSRIWAGLLIAGPCTELRSLTHRSLTNAELANERMMRAYGVDMTQAEFQEKVTNVPGQLGELYKSIPAHVMHALGFTIKNVTEVREPVLSDQPVWCRTLNRYLAPGTTLGLRIIASVETVEGPSASAHIELRLLAQGESENMTWAVDGRPPSKIRIDRADGVHTSAACMVNRIPDVIAAPPGIRLISQLGPLRPSLT</sequence>
<dbReference type="RefSeq" id="WP_269950407.1">
    <property type="nucleotide sequence ID" value="NZ_CP104759.1"/>
</dbReference>